<keyword evidence="6" id="KW-0464">Manganese</keyword>
<reference evidence="8" key="2">
    <citation type="journal article" date="2024" name="Antonie Van Leeuwenhoek">
        <title>Roseihalotalea indica gen. nov., sp. nov., a halophilic Bacteroidetes from mesopelagic Southwest Indian Ocean with higher carbohydrate metabolic potential.</title>
        <authorList>
            <person name="Chen B."/>
            <person name="Zhang M."/>
            <person name="Lin D."/>
            <person name="Ye J."/>
            <person name="Tang K."/>
        </authorList>
    </citation>
    <scope>NUCLEOTIDE SEQUENCE</scope>
    <source>
        <strain evidence="8">TK19036</strain>
    </source>
</reference>
<dbReference type="PANTHER" id="PTHR12992:SF11">
    <property type="entry name" value="MITOCHONDRIAL COENZYME A DIPHOSPHATASE NUDT8"/>
    <property type="match status" value="1"/>
</dbReference>
<evidence type="ECO:0000256" key="5">
    <source>
        <dbReference type="ARBA" id="ARBA00022842"/>
    </source>
</evidence>
<accession>A0AA49JBK5</accession>
<feature type="domain" description="Nudix hydrolase" evidence="7">
    <location>
        <begin position="44"/>
        <end position="178"/>
    </location>
</feature>
<dbReference type="InterPro" id="IPR015797">
    <property type="entry name" value="NUDIX_hydrolase-like_dom_sf"/>
</dbReference>
<gene>
    <name evidence="8" type="ORF">K4G66_20220</name>
</gene>
<evidence type="ECO:0000256" key="1">
    <source>
        <dbReference type="ARBA" id="ARBA00001936"/>
    </source>
</evidence>
<keyword evidence="4" id="KW-0378">Hydrolase</keyword>
<comment type="cofactor">
    <cofactor evidence="1">
        <name>Mn(2+)</name>
        <dbReference type="ChEBI" id="CHEBI:29035"/>
    </cofactor>
</comment>
<sequence length="210" mass="23346">MNYTEELITALKAQLQHPLPGWDAQQRMATETHRSARLRPPASARQAGVLILLYPGNQQKLYFPLIQRPTYDGAHSGQIAFPGGKVEAQDQDIIDTALRETQEEIGVTVTRSQVLGCLTDLYIPVSRIIVSPVVAYTDKVPLYEPDPFEVAATLDVSAYDFLQLQNQSVQTITVRGFTLDAPSYMIHNQVIWGATAMILAEFFAVLQEIS</sequence>
<dbReference type="PANTHER" id="PTHR12992">
    <property type="entry name" value="NUDIX HYDROLASE"/>
    <property type="match status" value="1"/>
</dbReference>
<evidence type="ECO:0000256" key="3">
    <source>
        <dbReference type="ARBA" id="ARBA00022723"/>
    </source>
</evidence>
<comment type="cofactor">
    <cofactor evidence="2">
        <name>Mg(2+)</name>
        <dbReference type="ChEBI" id="CHEBI:18420"/>
    </cofactor>
</comment>
<name>A0AA49JBK5_9BACT</name>
<dbReference type="GO" id="GO:0046872">
    <property type="term" value="F:metal ion binding"/>
    <property type="evidence" value="ECO:0007669"/>
    <property type="project" value="UniProtKB-KW"/>
</dbReference>
<evidence type="ECO:0000313" key="8">
    <source>
        <dbReference type="EMBL" id="WKN34703.1"/>
    </source>
</evidence>
<dbReference type="CDD" id="cd03426">
    <property type="entry name" value="NUDIX_CoAse_Nudt7"/>
    <property type="match status" value="1"/>
</dbReference>
<protein>
    <submittedName>
        <fullName evidence="8">CoA pyrophosphatase</fullName>
    </submittedName>
</protein>
<dbReference type="InterPro" id="IPR000086">
    <property type="entry name" value="NUDIX_hydrolase_dom"/>
</dbReference>
<evidence type="ECO:0000256" key="2">
    <source>
        <dbReference type="ARBA" id="ARBA00001946"/>
    </source>
</evidence>
<dbReference type="AlphaFoldDB" id="A0AA49JBK5"/>
<dbReference type="InterPro" id="IPR045121">
    <property type="entry name" value="CoAse"/>
</dbReference>
<evidence type="ECO:0000259" key="7">
    <source>
        <dbReference type="PROSITE" id="PS51462"/>
    </source>
</evidence>
<evidence type="ECO:0000256" key="6">
    <source>
        <dbReference type="ARBA" id="ARBA00023211"/>
    </source>
</evidence>
<evidence type="ECO:0000256" key="4">
    <source>
        <dbReference type="ARBA" id="ARBA00022801"/>
    </source>
</evidence>
<dbReference type="Gene3D" id="3.90.79.10">
    <property type="entry name" value="Nucleoside Triphosphate Pyrophosphohydrolase"/>
    <property type="match status" value="1"/>
</dbReference>
<keyword evidence="3" id="KW-0479">Metal-binding</keyword>
<proteinExistence type="predicted"/>
<dbReference type="PROSITE" id="PS51462">
    <property type="entry name" value="NUDIX"/>
    <property type="match status" value="1"/>
</dbReference>
<reference evidence="8" key="1">
    <citation type="journal article" date="2023" name="Comput. Struct. Biotechnol. J.">
        <title>Discovery of a novel marine Bacteroidetes with a rich repertoire of carbohydrate-active enzymes.</title>
        <authorList>
            <person name="Chen B."/>
            <person name="Liu G."/>
            <person name="Chen Q."/>
            <person name="Wang H."/>
            <person name="Liu L."/>
            <person name="Tang K."/>
        </authorList>
    </citation>
    <scope>NUCLEOTIDE SEQUENCE</scope>
    <source>
        <strain evidence="8">TK19036</strain>
    </source>
</reference>
<dbReference type="EMBL" id="CP120682">
    <property type="protein sequence ID" value="WKN34703.1"/>
    <property type="molecule type" value="Genomic_DNA"/>
</dbReference>
<keyword evidence="5" id="KW-0460">Magnesium</keyword>
<dbReference type="SUPFAM" id="SSF55811">
    <property type="entry name" value="Nudix"/>
    <property type="match status" value="1"/>
</dbReference>
<dbReference type="GO" id="GO:0010945">
    <property type="term" value="F:coenzyme A diphosphatase activity"/>
    <property type="evidence" value="ECO:0007669"/>
    <property type="project" value="InterPro"/>
</dbReference>
<organism evidence="8">
    <name type="scientific">Roseihalotalea indica</name>
    <dbReference type="NCBI Taxonomy" id="2867963"/>
    <lineage>
        <taxon>Bacteria</taxon>
        <taxon>Pseudomonadati</taxon>
        <taxon>Bacteroidota</taxon>
        <taxon>Cytophagia</taxon>
        <taxon>Cytophagales</taxon>
        <taxon>Catalimonadaceae</taxon>
        <taxon>Roseihalotalea</taxon>
    </lineage>
</organism>
<dbReference type="Pfam" id="PF00293">
    <property type="entry name" value="NUDIX"/>
    <property type="match status" value="1"/>
</dbReference>